<proteinExistence type="predicted"/>
<evidence type="ECO:0000313" key="2">
    <source>
        <dbReference type="EMBL" id="MEL0661039.1"/>
    </source>
</evidence>
<evidence type="ECO:0000313" key="3">
    <source>
        <dbReference type="Proteomes" id="UP001366060"/>
    </source>
</evidence>
<gene>
    <name evidence="2" type="ORF">V6255_18150</name>
</gene>
<organism evidence="2 3">
    <name type="scientific">Psychromonas arctica</name>
    <dbReference type="NCBI Taxonomy" id="168275"/>
    <lineage>
        <taxon>Bacteria</taxon>
        <taxon>Pseudomonadati</taxon>
        <taxon>Pseudomonadota</taxon>
        <taxon>Gammaproteobacteria</taxon>
        <taxon>Alteromonadales</taxon>
        <taxon>Psychromonadaceae</taxon>
        <taxon>Psychromonas</taxon>
    </lineage>
</organism>
<sequence>NITVNKGMNKFTLRGQDKVNTQWQMYCLVHNIEKLRNSLH</sequence>
<dbReference type="Pfam" id="PF13751">
    <property type="entry name" value="DDE_Tnp_1_6"/>
    <property type="match status" value="1"/>
</dbReference>
<feature type="non-terminal residue" evidence="2">
    <location>
        <position position="1"/>
    </location>
</feature>
<dbReference type="EMBL" id="JBAKBA010000157">
    <property type="protein sequence ID" value="MEL0661039.1"/>
    <property type="molecule type" value="Genomic_DNA"/>
</dbReference>
<name>A0ABU9HGK2_9GAMM</name>
<evidence type="ECO:0000259" key="1">
    <source>
        <dbReference type="Pfam" id="PF13751"/>
    </source>
</evidence>
<reference evidence="2 3" key="1">
    <citation type="submission" date="2024-02" db="EMBL/GenBank/DDBJ databases">
        <title>Bacteria isolated from the canopy kelp, Nereocystis luetkeana.</title>
        <authorList>
            <person name="Pfister C.A."/>
            <person name="Younker I.T."/>
            <person name="Light S.H."/>
        </authorList>
    </citation>
    <scope>NUCLEOTIDE SEQUENCE [LARGE SCALE GENOMIC DNA]</scope>
    <source>
        <strain evidence="2 3">TI.2.07</strain>
    </source>
</reference>
<accession>A0ABU9HGK2</accession>
<dbReference type="Proteomes" id="UP001366060">
    <property type="component" value="Unassembled WGS sequence"/>
</dbReference>
<comment type="caution">
    <text evidence="2">The sequence shown here is derived from an EMBL/GenBank/DDBJ whole genome shotgun (WGS) entry which is preliminary data.</text>
</comment>
<keyword evidence="3" id="KW-1185">Reference proteome</keyword>
<protein>
    <submittedName>
        <fullName evidence="2">Transposase</fullName>
    </submittedName>
</protein>
<dbReference type="RefSeq" id="WP_341629393.1">
    <property type="nucleotide sequence ID" value="NZ_JBAKBA010000157.1"/>
</dbReference>
<dbReference type="InterPro" id="IPR025668">
    <property type="entry name" value="Tnp_DDE_dom"/>
</dbReference>
<feature type="domain" description="Transposase DDE" evidence="1">
    <location>
        <begin position="1"/>
        <end position="35"/>
    </location>
</feature>